<dbReference type="Proteomes" id="UP000501690">
    <property type="component" value="Linkage Group LG11"/>
</dbReference>
<dbReference type="EMBL" id="CP039355">
    <property type="protein sequence ID" value="QCE15731.1"/>
    <property type="molecule type" value="Genomic_DNA"/>
</dbReference>
<dbReference type="InterPro" id="IPR036322">
    <property type="entry name" value="WD40_repeat_dom_sf"/>
</dbReference>
<dbReference type="PANTHER" id="PTHR44489:SF11">
    <property type="entry name" value="WD REPEAT DOMAIN 86"/>
    <property type="match status" value="1"/>
</dbReference>
<dbReference type="Gene3D" id="2.130.10.10">
    <property type="entry name" value="YVTN repeat-like/Quinoprotein amine dehydrogenase"/>
    <property type="match status" value="1"/>
</dbReference>
<dbReference type="InterPro" id="IPR001680">
    <property type="entry name" value="WD40_rpt"/>
</dbReference>
<proteinExistence type="predicted"/>
<dbReference type="InterPro" id="IPR044715">
    <property type="entry name" value="WDR86-like"/>
</dbReference>
<evidence type="ECO:0000256" key="1">
    <source>
        <dbReference type="PROSITE-ProRule" id="PRU00221"/>
    </source>
</evidence>
<reference evidence="2 3" key="1">
    <citation type="submission" date="2019-04" db="EMBL/GenBank/DDBJ databases">
        <title>An improved genome assembly and genetic linkage map for asparagus bean, Vigna unguiculata ssp. sesquipedialis.</title>
        <authorList>
            <person name="Xia Q."/>
            <person name="Zhang R."/>
            <person name="Dong Y."/>
        </authorList>
    </citation>
    <scope>NUCLEOTIDE SEQUENCE [LARGE SCALE GENOMIC DNA]</scope>
    <source>
        <tissue evidence="2">Leaf</tissue>
    </source>
</reference>
<accession>A0A4D6NS20</accession>
<keyword evidence="3" id="KW-1185">Reference proteome</keyword>
<dbReference type="Pfam" id="PF00400">
    <property type="entry name" value="WD40"/>
    <property type="match status" value="2"/>
</dbReference>
<protein>
    <submittedName>
        <fullName evidence="2">Uncharacterized protein</fullName>
    </submittedName>
</protein>
<dbReference type="AlphaFoldDB" id="A0A4D6NS20"/>
<evidence type="ECO:0000313" key="2">
    <source>
        <dbReference type="EMBL" id="QCE15731.1"/>
    </source>
</evidence>
<dbReference type="SUPFAM" id="SSF50978">
    <property type="entry name" value="WD40 repeat-like"/>
    <property type="match status" value="1"/>
</dbReference>
<dbReference type="PANTHER" id="PTHR44489">
    <property type="match status" value="1"/>
</dbReference>
<dbReference type="PROSITE" id="PS50294">
    <property type="entry name" value="WD_REPEATS_REGION"/>
    <property type="match status" value="1"/>
</dbReference>
<evidence type="ECO:0000313" key="3">
    <source>
        <dbReference type="Proteomes" id="UP000501690"/>
    </source>
</evidence>
<keyword evidence="1" id="KW-0853">WD repeat</keyword>
<sequence>MTVKPTALRLLGRDDHNHVVVGRNWISGDGGRRPTTVEGGAGSGSMTEDLSPLHRFSGHENKIMALVCVDGKEPLCISGDSGGGIFIWGTAPFRRDPLRKWYEKQDWRFSGIHSLAVSKNYSLYTGSGDRTIKAWSLEDETLICTMTGHKSVVSTLAICDEVLYSGSWDGTVRLWSLNDHCPLTVLGEDRVADMHSILAITVDRHLLVAAHENGCIKVWRNDVFMKSKTLHNGAIFAMSMQGKCLYTGGSDTNVNIQELSGDEFELDVKPYGSIPYRSTVTTILYSQGKLYDQPGNIVLFTSQLFGNMTSYRVLKGESMFDKHLWSARHYQLI</sequence>
<gene>
    <name evidence="2" type="ORF">DEO72_LG11g2743</name>
</gene>
<dbReference type="PROSITE" id="PS50082">
    <property type="entry name" value="WD_REPEATS_2"/>
    <property type="match status" value="1"/>
</dbReference>
<name>A0A4D6NS20_VIGUN</name>
<feature type="repeat" description="WD" evidence="1">
    <location>
        <begin position="146"/>
        <end position="178"/>
    </location>
</feature>
<organism evidence="2 3">
    <name type="scientific">Vigna unguiculata</name>
    <name type="common">Cowpea</name>
    <dbReference type="NCBI Taxonomy" id="3917"/>
    <lineage>
        <taxon>Eukaryota</taxon>
        <taxon>Viridiplantae</taxon>
        <taxon>Streptophyta</taxon>
        <taxon>Embryophyta</taxon>
        <taxon>Tracheophyta</taxon>
        <taxon>Spermatophyta</taxon>
        <taxon>Magnoliopsida</taxon>
        <taxon>eudicotyledons</taxon>
        <taxon>Gunneridae</taxon>
        <taxon>Pentapetalae</taxon>
        <taxon>rosids</taxon>
        <taxon>fabids</taxon>
        <taxon>Fabales</taxon>
        <taxon>Fabaceae</taxon>
        <taxon>Papilionoideae</taxon>
        <taxon>50 kb inversion clade</taxon>
        <taxon>NPAAA clade</taxon>
        <taxon>indigoferoid/millettioid clade</taxon>
        <taxon>Phaseoleae</taxon>
        <taxon>Vigna</taxon>
    </lineage>
</organism>
<dbReference type="SMART" id="SM00320">
    <property type="entry name" value="WD40"/>
    <property type="match status" value="5"/>
</dbReference>
<dbReference type="InterPro" id="IPR015943">
    <property type="entry name" value="WD40/YVTN_repeat-like_dom_sf"/>
</dbReference>